<dbReference type="EMBL" id="JACOPO010000010">
    <property type="protein sequence ID" value="MBC5723585.1"/>
    <property type="molecule type" value="Genomic_DNA"/>
</dbReference>
<name>A0A8J6JAN0_9FIRM</name>
<evidence type="ECO:0000313" key="1">
    <source>
        <dbReference type="EMBL" id="MBC5723585.1"/>
    </source>
</evidence>
<proteinExistence type="predicted"/>
<sequence>MGRNCVEIFDFWCNDRESNDPYGTEFKVRVCSNGEDNYGESEEEYVGTGSWMCGIEEVRNFVGQLDEMNHLQGKHAEIKDVSYGGRLCFDLDRMGHVQVSGTLFGVYGIQSLKFEFTGDQTALGPFLDGLRECLRG</sequence>
<accession>A0A8J6JAN0</accession>
<gene>
    <name evidence="1" type="ORF">H8S11_12265</name>
</gene>
<evidence type="ECO:0000313" key="2">
    <source>
        <dbReference type="Proteomes" id="UP000628736"/>
    </source>
</evidence>
<dbReference type="AlphaFoldDB" id="A0A8J6JAN0"/>
<dbReference type="Proteomes" id="UP000628736">
    <property type="component" value="Unassembled WGS sequence"/>
</dbReference>
<keyword evidence="2" id="KW-1185">Reference proteome</keyword>
<organism evidence="1 2">
    <name type="scientific">Flintibacter hominis</name>
    <dbReference type="NCBI Taxonomy" id="2763048"/>
    <lineage>
        <taxon>Bacteria</taxon>
        <taxon>Bacillati</taxon>
        <taxon>Bacillota</taxon>
        <taxon>Clostridia</taxon>
        <taxon>Eubacteriales</taxon>
        <taxon>Flintibacter</taxon>
    </lineage>
</organism>
<dbReference type="RefSeq" id="WP_186853312.1">
    <property type="nucleotide sequence ID" value="NZ_JACOPO010000010.1"/>
</dbReference>
<comment type="caution">
    <text evidence="1">The sequence shown here is derived from an EMBL/GenBank/DDBJ whole genome shotgun (WGS) entry which is preliminary data.</text>
</comment>
<reference evidence="1" key="1">
    <citation type="submission" date="2020-08" db="EMBL/GenBank/DDBJ databases">
        <title>Genome public.</title>
        <authorList>
            <person name="Liu C."/>
            <person name="Sun Q."/>
        </authorList>
    </citation>
    <scope>NUCLEOTIDE SEQUENCE</scope>
    <source>
        <strain evidence="1">NSJ-23</strain>
    </source>
</reference>
<protein>
    <submittedName>
        <fullName evidence="1">Uncharacterized protein</fullName>
    </submittedName>
</protein>